<dbReference type="InterPro" id="IPR014757">
    <property type="entry name" value="Tscrpt_reg_IclR_C"/>
</dbReference>
<dbReference type="Pfam" id="PF01614">
    <property type="entry name" value="IclR_C"/>
    <property type="match status" value="1"/>
</dbReference>
<dbReference type="PANTHER" id="PTHR30136:SF24">
    <property type="entry name" value="HTH-TYPE TRANSCRIPTIONAL REPRESSOR ALLR"/>
    <property type="match status" value="1"/>
</dbReference>
<dbReference type="InterPro" id="IPR005471">
    <property type="entry name" value="Tscrpt_reg_IclR_N"/>
</dbReference>
<dbReference type="InterPro" id="IPR036390">
    <property type="entry name" value="WH_DNA-bd_sf"/>
</dbReference>
<dbReference type="InterPro" id="IPR036388">
    <property type="entry name" value="WH-like_DNA-bd_sf"/>
</dbReference>
<name>A0A2W2BPN4_9ACTN</name>
<proteinExistence type="predicted"/>
<feature type="domain" description="IclR-ED" evidence="4">
    <location>
        <begin position="91"/>
        <end position="272"/>
    </location>
</feature>
<dbReference type="SUPFAM" id="SSF46785">
    <property type="entry name" value="Winged helix' DNA-binding domain"/>
    <property type="match status" value="1"/>
</dbReference>
<evidence type="ECO:0000259" key="4">
    <source>
        <dbReference type="PROSITE" id="PS51078"/>
    </source>
</evidence>
<protein>
    <submittedName>
        <fullName evidence="5">IclR family transcriptional regulator</fullName>
    </submittedName>
</protein>
<sequence>MLRGCQHVDKPSLRHYADAMSTWTSVSPAPAVLRAGAALDIIAAAGRRPVRLPEIAAGLGIARSSAANVCAALAEIGLIKEVDRGFVLGHKLVELSGYYLAAFDPIQRFNDYCRMHEEVHSYTLHLATLEGLNSMNVARSYGTDSVAVAPRVGQHLPANCTAIGKIMLAQFDDDEVRRRVEAAVPLQAMTVHSKTDVDEVLADIRATRERGYAVNDEETYLGVYGVAVAVTDLAPGEGPYGVSCSTLKASMDSSQRDAMLKLLRDVASATAG</sequence>
<evidence type="ECO:0000256" key="2">
    <source>
        <dbReference type="ARBA" id="ARBA00023125"/>
    </source>
</evidence>
<dbReference type="SMART" id="SM00346">
    <property type="entry name" value="HTH_ICLR"/>
    <property type="match status" value="1"/>
</dbReference>
<dbReference type="SUPFAM" id="SSF55781">
    <property type="entry name" value="GAF domain-like"/>
    <property type="match status" value="1"/>
</dbReference>
<dbReference type="AlphaFoldDB" id="A0A2W2BPN4"/>
<dbReference type="PANTHER" id="PTHR30136">
    <property type="entry name" value="HELIX-TURN-HELIX TRANSCRIPTIONAL REGULATOR, ICLR FAMILY"/>
    <property type="match status" value="1"/>
</dbReference>
<comment type="caution">
    <text evidence="5">The sequence shown here is derived from an EMBL/GenBank/DDBJ whole genome shotgun (WGS) entry which is preliminary data.</text>
</comment>
<evidence type="ECO:0000313" key="5">
    <source>
        <dbReference type="EMBL" id="PZF82178.1"/>
    </source>
</evidence>
<dbReference type="Proteomes" id="UP000248764">
    <property type="component" value="Unassembled WGS sequence"/>
</dbReference>
<dbReference type="GO" id="GO:0045892">
    <property type="term" value="P:negative regulation of DNA-templated transcription"/>
    <property type="evidence" value="ECO:0007669"/>
    <property type="project" value="TreeGrafter"/>
</dbReference>
<dbReference type="InterPro" id="IPR029016">
    <property type="entry name" value="GAF-like_dom_sf"/>
</dbReference>
<dbReference type="PROSITE" id="PS51078">
    <property type="entry name" value="ICLR_ED"/>
    <property type="match status" value="1"/>
</dbReference>
<gene>
    <name evidence="5" type="ORF">C1I92_17920</name>
</gene>
<keyword evidence="6" id="KW-1185">Reference proteome</keyword>
<evidence type="ECO:0000256" key="3">
    <source>
        <dbReference type="ARBA" id="ARBA00023163"/>
    </source>
</evidence>
<evidence type="ECO:0000256" key="1">
    <source>
        <dbReference type="ARBA" id="ARBA00023015"/>
    </source>
</evidence>
<evidence type="ECO:0000313" key="6">
    <source>
        <dbReference type="Proteomes" id="UP000248764"/>
    </source>
</evidence>
<accession>A0A2W2BPN4</accession>
<keyword evidence="3" id="KW-0804">Transcription</keyword>
<reference evidence="5 6" key="1">
    <citation type="submission" date="2018-01" db="EMBL/GenBank/DDBJ databases">
        <title>Draft genome sequence of Jiangella sp. GTF31.</title>
        <authorList>
            <person name="Sahin N."/>
            <person name="Ay H."/>
            <person name="Saygin H."/>
        </authorList>
    </citation>
    <scope>NUCLEOTIDE SEQUENCE [LARGE SCALE GENOMIC DNA]</scope>
    <source>
        <strain evidence="5 6">GTF31</strain>
    </source>
</reference>
<dbReference type="GO" id="GO:0003700">
    <property type="term" value="F:DNA-binding transcription factor activity"/>
    <property type="evidence" value="ECO:0007669"/>
    <property type="project" value="TreeGrafter"/>
</dbReference>
<dbReference type="Gene3D" id="1.10.10.10">
    <property type="entry name" value="Winged helix-like DNA-binding domain superfamily/Winged helix DNA-binding domain"/>
    <property type="match status" value="1"/>
</dbReference>
<keyword evidence="1" id="KW-0805">Transcription regulation</keyword>
<dbReference type="EMBL" id="POTW01000043">
    <property type="protein sequence ID" value="PZF82178.1"/>
    <property type="molecule type" value="Genomic_DNA"/>
</dbReference>
<dbReference type="GO" id="GO:0003677">
    <property type="term" value="F:DNA binding"/>
    <property type="evidence" value="ECO:0007669"/>
    <property type="project" value="UniProtKB-KW"/>
</dbReference>
<organism evidence="5 6">
    <name type="scientific">Jiangella anatolica</name>
    <dbReference type="NCBI Taxonomy" id="2670374"/>
    <lineage>
        <taxon>Bacteria</taxon>
        <taxon>Bacillati</taxon>
        <taxon>Actinomycetota</taxon>
        <taxon>Actinomycetes</taxon>
        <taxon>Jiangellales</taxon>
        <taxon>Jiangellaceae</taxon>
        <taxon>Jiangella</taxon>
    </lineage>
</organism>
<dbReference type="Gene3D" id="3.30.450.40">
    <property type="match status" value="1"/>
</dbReference>
<dbReference type="InterPro" id="IPR050707">
    <property type="entry name" value="HTH_MetabolicPath_Reg"/>
</dbReference>
<keyword evidence="2" id="KW-0238">DNA-binding</keyword>
<dbReference type="Pfam" id="PF09339">
    <property type="entry name" value="HTH_IclR"/>
    <property type="match status" value="1"/>
</dbReference>